<keyword evidence="9 11" id="KW-0472">Membrane</keyword>
<keyword evidence="6 12" id="KW-0732">Signal</keyword>
<evidence type="ECO:0000256" key="3">
    <source>
        <dbReference type="ARBA" id="ARBA00022452"/>
    </source>
</evidence>
<dbReference type="SUPFAM" id="SSF56935">
    <property type="entry name" value="Porins"/>
    <property type="match status" value="1"/>
</dbReference>
<evidence type="ECO:0000256" key="7">
    <source>
        <dbReference type="ARBA" id="ARBA00023004"/>
    </source>
</evidence>
<evidence type="ECO:0000256" key="9">
    <source>
        <dbReference type="ARBA" id="ARBA00023136"/>
    </source>
</evidence>
<comment type="subcellular location">
    <subcellularLocation>
        <location evidence="1 11">Cell outer membrane</location>
        <topology evidence="1 11">Multi-pass membrane protein</topology>
    </subcellularLocation>
</comment>
<accession>A0A5C6YLS9</accession>
<dbReference type="Pfam" id="PF07715">
    <property type="entry name" value="Plug"/>
    <property type="match status" value="1"/>
</dbReference>
<dbReference type="Proteomes" id="UP000321945">
    <property type="component" value="Unassembled WGS sequence"/>
</dbReference>
<dbReference type="OrthoDB" id="9803050at2"/>
<dbReference type="Gene3D" id="2.40.170.20">
    <property type="entry name" value="TonB-dependent receptor, beta-barrel domain"/>
    <property type="match status" value="1"/>
</dbReference>
<evidence type="ECO:0000256" key="2">
    <source>
        <dbReference type="ARBA" id="ARBA00022448"/>
    </source>
</evidence>
<evidence type="ECO:0000256" key="11">
    <source>
        <dbReference type="PROSITE-ProRule" id="PRU01360"/>
    </source>
</evidence>
<organism evidence="14 15">
    <name type="scientific">Aequorivita lipolytica</name>
    <dbReference type="NCBI Taxonomy" id="153267"/>
    <lineage>
        <taxon>Bacteria</taxon>
        <taxon>Pseudomonadati</taxon>
        <taxon>Bacteroidota</taxon>
        <taxon>Flavobacteriia</taxon>
        <taxon>Flavobacteriales</taxon>
        <taxon>Flavobacteriaceae</taxon>
        <taxon>Aequorivita</taxon>
    </lineage>
</organism>
<dbReference type="PROSITE" id="PS52016">
    <property type="entry name" value="TONB_DEPENDENT_REC_3"/>
    <property type="match status" value="1"/>
</dbReference>
<dbReference type="Gene3D" id="2.60.40.1120">
    <property type="entry name" value="Carboxypeptidase-like, regulatory domain"/>
    <property type="match status" value="1"/>
</dbReference>
<feature type="domain" description="TonB-dependent receptor plug" evidence="13">
    <location>
        <begin position="276"/>
        <end position="354"/>
    </location>
</feature>
<dbReference type="Gene3D" id="2.170.130.10">
    <property type="entry name" value="TonB-dependent receptor, plug domain"/>
    <property type="match status" value="1"/>
</dbReference>
<feature type="chain" id="PRO_5022694620" evidence="12">
    <location>
        <begin position="23"/>
        <end position="920"/>
    </location>
</feature>
<sequence length="920" mass="103963">MQKRFLAITLFLLATMATFGQSNENITVSFNNTPLTEAVLKVEKLSNKVFYFNESWLKGHFVTKNFTDETLRNVLDGLFSNTNINYVFKDDGVILLNNTYVYTELPTDYFNEAKPDEKVIEENNNAPIFQEEYAARQTVQTRKLVTIGKQTPNAANKTYTLSGELKNSKTGEPLQNLSISTTDRTKYAVTDPEGRFSIRLPYGLNKLETNLLGFERIRQDVIMYGDGELNIELRENTESLEEVVVKSNRDANVRDAVVGVTNIDIQSIKTIPLVLGERDVLKVATTMPGITTAGEGASGFNVRGGRADQNLILLDDAVLYNPSHFLGFFSAVNPFTTGSLEIYKASIPAEYGGRLSSVFDIETKSGDMEKFKGEGSIGPITANLAVEVPVVKEKASVIAGFRATYSDWILRSLDEEELKNSEASFYDGIVKYKHNIDNNNSIQGTFYYSKDRFSITSDSIFDYNNRLISLKYGHNFSEKSRAELILVNSQYKYGINYEGDANEDFDFGYELNEYQAKLNFNYKLSDKHRLSYGVSSKLYSIDPGNIVPIGENSDVQAKSIDSERGLESALYLADLFEVSDKFLLDLGLRYSFYMALGPAIQNVYAEGVPKNESSIIEVKEYGKNESIKTYSGPEYRISARYLLGNDFSVKGGFNRTIQYLHLLSTNTTQSPTDIWKLSDLNVAPQRANQYSLGFFKNLPGKDVEFSLEGYYKTMSDLLDYKIGAQLILNDDLETELLQGEGKAYGVEFLVKKNSGRFNGYVGYSYSRSQVKLNSEIMQERVNNGEFFPANYDKPHDFSVVANYKLTKRFSFSGNFTYQTGRPITYPIGRYIFAGEEQVLYSDRNQFRIPDYYRLDLGVNIEGNHKLKKLAHSFINISVYNVLGRNNPYSVFFVNDAGEIKAYKTSIFSVPVPTITYNFKF</sequence>
<keyword evidence="4" id="KW-0410">Iron transport</keyword>
<dbReference type="Gene3D" id="3.55.50.30">
    <property type="match status" value="1"/>
</dbReference>
<keyword evidence="7" id="KW-0408">Iron</keyword>
<evidence type="ECO:0000256" key="1">
    <source>
        <dbReference type="ARBA" id="ARBA00004571"/>
    </source>
</evidence>
<evidence type="ECO:0000259" key="13">
    <source>
        <dbReference type="Pfam" id="PF07715"/>
    </source>
</evidence>
<keyword evidence="5 11" id="KW-0812">Transmembrane</keyword>
<evidence type="ECO:0000256" key="5">
    <source>
        <dbReference type="ARBA" id="ARBA00022692"/>
    </source>
</evidence>
<protein>
    <submittedName>
        <fullName evidence="14">TonB-dependent receptor</fullName>
    </submittedName>
</protein>
<proteinExistence type="inferred from homology"/>
<dbReference type="PANTHER" id="PTHR32552">
    <property type="entry name" value="FERRICHROME IRON RECEPTOR-RELATED"/>
    <property type="match status" value="1"/>
</dbReference>
<evidence type="ECO:0000313" key="15">
    <source>
        <dbReference type="Proteomes" id="UP000321945"/>
    </source>
</evidence>
<gene>
    <name evidence="14" type="ORF">ESV24_11420</name>
</gene>
<dbReference type="GO" id="GO:0009279">
    <property type="term" value="C:cell outer membrane"/>
    <property type="evidence" value="ECO:0007669"/>
    <property type="project" value="UniProtKB-SubCell"/>
</dbReference>
<keyword evidence="3 11" id="KW-1134">Transmembrane beta strand</keyword>
<dbReference type="GO" id="GO:0015344">
    <property type="term" value="F:siderophore uptake transmembrane transporter activity"/>
    <property type="evidence" value="ECO:0007669"/>
    <property type="project" value="TreeGrafter"/>
</dbReference>
<reference evidence="14 15" key="1">
    <citation type="submission" date="2019-08" db="EMBL/GenBank/DDBJ databases">
        <title>Genome of Aequorivita lipolytica Y10-2 (type strain).</title>
        <authorList>
            <person name="Bowman J.P."/>
        </authorList>
    </citation>
    <scope>NUCLEOTIDE SEQUENCE [LARGE SCALE GENOMIC DNA]</scope>
    <source>
        <strain evidence="14 15">Y10-2</strain>
    </source>
</reference>
<comment type="caution">
    <text evidence="14">The sequence shown here is derived from an EMBL/GenBank/DDBJ whole genome shotgun (WGS) entry which is preliminary data.</text>
</comment>
<dbReference type="Pfam" id="PF13715">
    <property type="entry name" value="CarbopepD_reg_2"/>
    <property type="match status" value="1"/>
</dbReference>
<evidence type="ECO:0000256" key="8">
    <source>
        <dbReference type="ARBA" id="ARBA00023065"/>
    </source>
</evidence>
<keyword evidence="2 11" id="KW-0813">Transport</keyword>
<keyword evidence="15" id="KW-1185">Reference proteome</keyword>
<dbReference type="InterPro" id="IPR012910">
    <property type="entry name" value="Plug_dom"/>
</dbReference>
<dbReference type="InterPro" id="IPR008969">
    <property type="entry name" value="CarboxyPept-like_regulatory"/>
</dbReference>
<feature type="signal peptide" evidence="12">
    <location>
        <begin position="1"/>
        <end position="22"/>
    </location>
</feature>
<evidence type="ECO:0000313" key="14">
    <source>
        <dbReference type="EMBL" id="TXD68515.1"/>
    </source>
</evidence>
<keyword evidence="10 11" id="KW-0998">Cell outer membrane</keyword>
<evidence type="ECO:0000256" key="6">
    <source>
        <dbReference type="ARBA" id="ARBA00022729"/>
    </source>
</evidence>
<evidence type="ECO:0000256" key="4">
    <source>
        <dbReference type="ARBA" id="ARBA00022496"/>
    </source>
</evidence>
<dbReference type="InterPro" id="IPR039426">
    <property type="entry name" value="TonB-dep_rcpt-like"/>
</dbReference>
<comment type="similarity">
    <text evidence="11">Belongs to the TonB-dependent receptor family.</text>
</comment>
<dbReference type="InterPro" id="IPR036942">
    <property type="entry name" value="Beta-barrel_TonB_sf"/>
</dbReference>
<dbReference type="EMBL" id="VORU01000010">
    <property type="protein sequence ID" value="TXD68515.1"/>
    <property type="molecule type" value="Genomic_DNA"/>
</dbReference>
<dbReference type="RefSeq" id="WP_111816709.1">
    <property type="nucleotide sequence ID" value="NZ_CBCRZQ010000009.1"/>
</dbReference>
<dbReference type="InterPro" id="IPR037066">
    <property type="entry name" value="Plug_dom_sf"/>
</dbReference>
<keyword evidence="8" id="KW-0406">Ion transport</keyword>
<dbReference type="AlphaFoldDB" id="A0A5C6YLS9"/>
<evidence type="ECO:0000256" key="10">
    <source>
        <dbReference type="ARBA" id="ARBA00023237"/>
    </source>
</evidence>
<name>A0A5C6YLS9_9FLAO</name>
<keyword evidence="14" id="KW-0675">Receptor</keyword>
<dbReference type="SUPFAM" id="SSF49464">
    <property type="entry name" value="Carboxypeptidase regulatory domain-like"/>
    <property type="match status" value="1"/>
</dbReference>
<evidence type="ECO:0000256" key="12">
    <source>
        <dbReference type="SAM" id="SignalP"/>
    </source>
</evidence>
<dbReference type="PANTHER" id="PTHR32552:SF89">
    <property type="entry name" value="CATECHOLATE SIDEROPHORE RECEPTOR FIU"/>
    <property type="match status" value="1"/>
</dbReference>